<dbReference type="Proteomes" id="UP000749740">
    <property type="component" value="Unassembled WGS sequence"/>
</dbReference>
<keyword evidence="5" id="KW-1185">Reference proteome</keyword>
<dbReference type="AlphaFoldDB" id="A0A9Q3QYR2"/>
<comment type="caution">
    <text evidence="2">The sequence shown here is derived from an EMBL/GenBank/DDBJ whole genome shotgun (WGS) entry which is preliminary data.</text>
</comment>
<name>A0A9Q3QYR2_9HYPH</name>
<sequence length="74" mass="7989">MVDPKDKDPAEGSRETVDKELARQGEGKSHGSAGKSDGQKGPAQPGQALGKSEPFNRLFRGRMEPLEFLRPAVI</sequence>
<dbReference type="EMBL" id="JABDYC010000001">
    <property type="protein sequence ID" value="MBX5022297.1"/>
    <property type="molecule type" value="Genomic_DNA"/>
</dbReference>
<reference evidence="2 5" key="1">
    <citation type="submission" date="2020-04" db="EMBL/GenBank/DDBJ databases">
        <title>Global-level population genomics: horizontal gene transfer, symbiosis and evolution in Rhizobia.</title>
        <authorList>
            <person name="Gai Y."/>
        </authorList>
    </citation>
    <scope>NUCLEOTIDE SEQUENCE</scope>
    <source>
        <strain evidence="3 5">BLR33</strain>
        <strain evidence="2">BLR57</strain>
    </source>
</reference>
<accession>A0A9Q3QYR2</accession>
<evidence type="ECO:0000313" key="4">
    <source>
        <dbReference type="Proteomes" id="UP000749740"/>
    </source>
</evidence>
<gene>
    <name evidence="3" type="ORF">HJB60_22180</name>
    <name evidence="2" type="ORF">HJB63_06855</name>
</gene>
<evidence type="ECO:0000313" key="3">
    <source>
        <dbReference type="EMBL" id="MBX5091863.1"/>
    </source>
</evidence>
<dbReference type="Proteomes" id="UP000770629">
    <property type="component" value="Unassembled WGS sequence"/>
</dbReference>
<feature type="compositionally biased region" description="Basic and acidic residues" evidence="1">
    <location>
        <begin position="1"/>
        <end position="29"/>
    </location>
</feature>
<dbReference type="RefSeq" id="WP_221120811.1">
    <property type="nucleotide sequence ID" value="NZ_JABDXT010000003.1"/>
</dbReference>
<feature type="region of interest" description="Disordered" evidence="1">
    <location>
        <begin position="1"/>
        <end position="64"/>
    </location>
</feature>
<protein>
    <submittedName>
        <fullName evidence="2">Uncharacterized protein</fullName>
    </submittedName>
</protein>
<proteinExistence type="predicted"/>
<evidence type="ECO:0000256" key="1">
    <source>
        <dbReference type="SAM" id="MobiDB-lite"/>
    </source>
</evidence>
<evidence type="ECO:0000313" key="2">
    <source>
        <dbReference type="EMBL" id="MBX5022297.1"/>
    </source>
</evidence>
<evidence type="ECO:0000313" key="5">
    <source>
        <dbReference type="Proteomes" id="UP000770629"/>
    </source>
</evidence>
<organism evidence="2 4">
    <name type="scientific">Rhizobium lentis</name>
    <dbReference type="NCBI Taxonomy" id="1138194"/>
    <lineage>
        <taxon>Bacteria</taxon>
        <taxon>Pseudomonadati</taxon>
        <taxon>Pseudomonadota</taxon>
        <taxon>Alphaproteobacteria</taxon>
        <taxon>Hyphomicrobiales</taxon>
        <taxon>Rhizobiaceae</taxon>
        <taxon>Rhizobium/Agrobacterium group</taxon>
        <taxon>Rhizobium</taxon>
    </lineage>
</organism>
<dbReference type="EMBL" id="JABDYF010000010">
    <property type="protein sequence ID" value="MBX5091863.1"/>
    <property type="molecule type" value="Genomic_DNA"/>
</dbReference>